<dbReference type="KEGG" id="ssyi:EKG83_46430"/>
<dbReference type="AlphaFoldDB" id="A0A5Q0HD65"/>
<proteinExistence type="predicted"/>
<gene>
    <name evidence="2" type="ORF">EKG83_46430</name>
</gene>
<name>A0A5Q0HD65_SACSY</name>
<dbReference type="RefSeq" id="WP_051764576.1">
    <property type="nucleotide sequence ID" value="NZ_CP034550.1"/>
</dbReference>
<dbReference type="EMBL" id="CP034550">
    <property type="protein sequence ID" value="QFZ23905.1"/>
    <property type="molecule type" value="Genomic_DNA"/>
</dbReference>
<feature type="compositionally biased region" description="Basic and acidic residues" evidence="1">
    <location>
        <begin position="63"/>
        <end position="76"/>
    </location>
</feature>
<sequence>MAQRRIGGAGGGSSKGSGGGSGGGSRRKSSAGVVAAGAVVAIMAASTGGGGAAGPAADVTGPDTRKTDGKRSARDGDLDDAFARLGKRVRSRVTRHDAECLGHSYKQVREFFAHTPCTGLDRLVLAVDDATGTAVVSVAWVTFPDRGRADRFKRLVDVPGTGDIRPLGSTALGLAEVTFTAAHYWSETRGASVTVAEAEPAAGSVDPGALDALAEVAAQLPRP</sequence>
<feature type="region of interest" description="Disordered" evidence="1">
    <location>
        <begin position="1"/>
        <end position="30"/>
    </location>
</feature>
<reference evidence="3" key="1">
    <citation type="journal article" date="2021" name="Curr. Microbiol.">
        <title>Complete genome of nocamycin-producing strain Saccharothrix syringae NRRL B-16468 reveals the biosynthetic potential for secondary metabolites.</title>
        <authorList>
            <person name="Mo X."/>
            <person name="Yang S."/>
        </authorList>
    </citation>
    <scope>NUCLEOTIDE SEQUENCE [LARGE SCALE GENOMIC DNA]</scope>
    <source>
        <strain evidence="3">ATCC 51364 / DSM 43886 / JCM 6844 / KCTC 9398 / NBRC 14523 / NRRL B-16468 / INA 2240</strain>
    </source>
</reference>
<keyword evidence="3" id="KW-1185">Reference proteome</keyword>
<feature type="compositionally biased region" description="Gly residues" evidence="1">
    <location>
        <begin position="7"/>
        <end position="24"/>
    </location>
</feature>
<dbReference type="Proteomes" id="UP000325787">
    <property type="component" value="Chromosome"/>
</dbReference>
<evidence type="ECO:0000313" key="2">
    <source>
        <dbReference type="EMBL" id="QFZ23905.1"/>
    </source>
</evidence>
<evidence type="ECO:0000256" key="1">
    <source>
        <dbReference type="SAM" id="MobiDB-lite"/>
    </source>
</evidence>
<protein>
    <submittedName>
        <fullName evidence="2">Uncharacterized protein</fullName>
    </submittedName>
</protein>
<evidence type="ECO:0000313" key="3">
    <source>
        <dbReference type="Proteomes" id="UP000325787"/>
    </source>
</evidence>
<feature type="region of interest" description="Disordered" evidence="1">
    <location>
        <begin position="47"/>
        <end position="76"/>
    </location>
</feature>
<accession>A0A5Q0HD65</accession>
<organism evidence="2 3">
    <name type="scientific">Saccharothrix syringae</name>
    <name type="common">Nocardiopsis syringae</name>
    <dbReference type="NCBI Taxonomy" id="103733"/>
    <lineage>
        <taxon>Bacteria</taxon>
        <taxon>Bacillati</taxon>
        <taxon>Actinomycetota</taxon>
        <taxon>Actinomycetes</taxon>
        <taxon>Pseudonocardiales</taxon>
        <taxon>Pseudonocardiaceae</taxon>
        <taxon>Saccharothrix</taxon>
    </lineage>
</organism>
<dbReference type="OrthoDB" id="3470137at2"/>